<dbReference type="OrthoDB" id="3784851at2"/>
<evidence type="ECO:0000313" key="3">
    <source>
        <dbReference type="EMBL" id="RYB92192.1"/>
    </source>
</evidence>
<keyword evidence="2" id="KW-0812">Transmembrane</keyword>
<dbReference type="PROSITE" id="PS51318">
    <property type="entry name" value="TAT"/>
    <property type="match status" value="1"/>
</dbReference>
<keyword evidence="2" id="KW-0472">Membrane</keyword>
<organism evidence="3 4">
    <name type="scientific">Nocardioides glacieisoli</name>
    <dbReference type="NCBI Taxonomy" id="1168730"/>
    <lineage>
        <taxon>Bacteria</taxon>
        <taxon>Bacillati</taxon>
        <taxon>Actinomycetota</taxon>
        <taxon>Actinomycetes</taxon>
        <taxon>Propionibacteriales</taxon>
        <taxon>Nocardioidaceae</taxon>
        <taxon>Nocardioides</taxon>
    </lineage>
</organism>
<comment type="caution">
    <text evidence="3">The sequence shown here is derived from an EMBL/GenBank/DDBJ whole genome shotgun (WGS) entry which is preliminary data.</text>
</comment>
<dbReference type="Proteomes" id="UP000291838">
    <property type="component" value="Unassembled WGS sequence"/>
</dbReference>
<dbReference type="AlphaFoldDB" id="A0A4V1RKG4"/>
<feature type="compositionally biased region" description="Polar residues" evidence="1">
    <location>
        <begin position="70"/>
        <end position="80"/>
    </location>
</feature>
<feature type="region of interest" description="Disordered" evidence="1">
    <location>
        <begin position="67"/>
        <end position="90"/>
    </location>
</feature>
<protein>
    <submittedName>
        <fullName evidence="3">Uncharacterized protein</fullName>
    </submittedName>
</protein>
<evidence type="ECO:0000256" key="2">
    <source>
        <dbReference type="SAM" id="Phobius"/>
    </source>
</evidence>
<name>A0A4V1RKG4_9ACTN</name>
<accession>A0A4V1RKG4</accession>
<evidence type="ECO:0000313" key="4">
    <source>
        <dbReference type="Proteomes" id="UP000291838"/>
    </source>
</evidence>
<dbReference type="RefSeq" id="WP_129473797.1">
    <property type="nucleotide sequence ID" value="NZ_SDWS01000002.1"/>
</dbReference>
<proteinExistence type="predicted"/>
<keyword evidence="4" id="KW-1185">Reference proteome</keyword>
<dbReference type="EMBL" id="SDWS01000002">
    <property type="protein sequence ID" value="RYB92192.1"/>
    <property type="molecule type" value="Genomic_DNA"/>
</dbReference>
<keyword evidence="2" id="KW-1133">Transmembrane helix</keyword>
<feature type="transmembrane region" description="Helical" evidence="2">
    <location>
        <begin position="37"/>
        <end position="59"/>
    </location>
</feature>
<sequence length="355" mass="37383">MTDPIKQWLDDRVTAATPPSIPSFEGIRRTARTRRRAVLTVAASIVAAAGVAVGAWVLVPASHAPGPSAPTISVTTSPTTARPDPSFDPTEPFPSGLVARLPDRDIALPADTSCWRAQEDCRRGLLLYSSGGPDLGEQDGLIFWFARPGWTFAATFYAAGQTCPRATTVEAVRTGPQWFRLSPADQAGTYEVDLVGSGPEGSTSTRFTWTTTADGPVDPPTGNLGVSPTSLGQGSYSLELMLADLPFQPTAGDLSPVAEVGLTPPARREHRVSVPLVTESLACGQRGYRGSFYYQLLDEPLGSGQQRLVLSSTPVDVRVAFDLRGTTYVGTGRWNGDGIAPLSFAPPLPGSGGSG</sequence>
<evidence type="ECO:0000256" key="1">
    <source>
        <dbReference type="SAM" id="MobiDB-lite"/>
    </source>
</evidence>
<reference evidence="3 4" key="1">
    <citation type="submission" date="2019-01" db="EMBL/GenBank/DDBJ databases">
        <title>Novel species of Nocardioides.</title>
        <authorList>
            <person name="Liu Q."/>
            <person name="Xin Y.-H."/>
        </authorList>
    </citation>
    <scope>NUCLEOTIDE SEQUENCE [LARGE SCALE GENOMIC DNA]</scope>
    <source>
        <strain evidence="3 4">HLT3-15</strain>
    </source>
</reference>
<gene>
    <name evidence="3" type="ORF">EUA06_04230</name>
</gene>
<dbReference type="InterPro" id="IPR006311">
    <property type="entry name" value="TAT_signal"/>
</dbReference>